<dbReference type="GO" id="GO:0006508">
    <property type="term" value="P:proteolysis"/>
    <property type="evidence" value="ECO:0007669"/>
    <property type="project" value="UniProtKB-KW"/>
</dbReference>
<dbReference type="AlphaFoldDB" id="G0SC07"/>
<evidence type="ECO:0000256" key="2">
    <source>
        <dbReference type="ARBA" id="ARBA00022670"/>
    </source>
</evidence>
<evidence type="ECO:0000256" key="5">
    <source>
        <dbReference type="ARBA" id="ARBA00023180"/>
    </source>
</evidence>
<evidence type="ECO:0000313" key="6">
    <source>
        <dbReference type="EMBL" id="EGS18933.1"/>
    </source>
</evidence>
<dbReference type="Proteomes" id="UP000008066">
    <property type="component" value="Unassembled WGS sequence"/>
</dbReference>
<keyword evidence="7" id="KW-1185">Reference proteome</keyword>
<accession>G0SC07</accession>
<organism evidence="7">
    <name type="scientific">Chaetomium thermophilum (strain DSM 1495 / CBS 144.50 / IMI 039719)</name>
    <name type="common">Thermochaetoides thermophila</name>
    <dbReference type="NCBI Taxonomy" id="759272"/>
    <lineage>
        <taxon>Eukaryota</taxon>
        <taxon>Fungi</taxon>
        <taxon>Dikarya</taxon>
        <taxon>Ascomycota</taxon>
        <taxon>Pezizomycotina</taxon>
        <taxon>Sordariomycetes</taxon>
        <taxon>Sordariomycetidae</taxon>
        <taxon>Sordariales</taxon>
        <taxon>Chaetomiaceae</taxon>
        <taxon>Thermochaetoides</taxon>
    </lineage>
</organism>
<dbReference type="OMA" id="WLECNEI"/>
<dbReference type="GO" id="GO:0070008">
    <property type="term" value="F:serine-type exopeptidase activity"/>
    <property type="evidence" value="ECO:0007669"/>
    <property type="project" value="InterPro"/>
</dbReference>
<dbReference type="OrthoDB" id="1735038at2759"/>
<dbReference type="PANTHER" id="PTHR11010:SF23">
    <property type="entry name" value="SERINE PEPTIDASE"/>
    <property type="match status" value="1"/>
</dbReference>
<dbReference type="GO" id="GO:0008239">
    <property type="term" value="F:dipeptidyl-peptidase activity"/>
    <property type="evidence" value="ECO:0007669"/>
    <property type="project" value="TreeGrafter"/>
</dbReference>
<gene>
    <name evidence="6" type="ORF">CTHT_0055460</name>
</gene>
<evidence type="ECO:0000256" key="4">
    <source>
        <dbReference type="ARBA" id="ARBA00022801"/>
    </source>
</evidence>
<dbReference type="InterPro" id="IPR029058">
    <property type="entry name" value="AB_hydrolase_fold"/>
</dbReference>
<dbReference type="InterPro" id="IPR008758">
    <property type="entry name" value="Peptidase_S28"/>
</dbReference>
<keyword evidence="4" id="KW-0378">Hydrolase</keyword>
<evidence type="ECO:0000313" key="7">
    <source>
        <dbReference type="Proteomes" id="UP000008066"/>
    </source>
</evidence>
<dbReference type="PANTHER" id="PTHR11010">
    <property type="entry name" value="PROTEASE S28 PRO-X CARBOXYPEPTIDASE-RELATED"/>
    <property type="match status" value="1"/>
</dbReference>
<sequence length="415" mass="46780">MPGIYARAIGAAVVVIEHRYFGGSSPYDGLNAETLQYLTLEQAALDLVNFAQNIKFRFDSNQSSIASKAPWVYYGASYSATLGNWLERFHQGVFHAYHLSSATIEATADNWYYYDTIRKGIDSYRKDTSCSSTLNEIVDYVDSFLLSPDRNETKVKALKQYFGALYPIYPIDDDDFAYALATPFHYWEETNGYREILDLCNVVVDSWESEEHDILGTIPASVVNFAAYWRMNFRDSNPLNPFYTARTLGNPWRTRLWFLCNEPLASWGVAAPENQPTIVSRKIDAEYFLRQCERHFPAINGKQYGSSKGKTPQSLNELTGGWSKAGRRVIYTSGEFDPWRGVGMASEVRPGGPLRSSDDVAVFVIKGAQFAADRLSARGMNNLGLPANQEVVKVQEAAVEILKGWLDDWKATSKR</sequence>
<dbReference type="HOGENOM" id="CLU_023630_1_0_1"/>
<keyword evidence="3" id="KW-0732">Signal</keyword>
<dbReference type="Gene3D" id="3.40.50.1820">
    <property type="entry name" value="alpha/beta hydrolase"/>
    <property type="match status" value="2"/>
</dbReference>
<dbReference type="RefSeq" id="XP_006695878.1">
    <property type="nucleotide sequence ID" value="XM_006695815.1"/>
</dbReference>
<dbReference type="EMBL" id="GL988045">
    <property type="protein sequence ID" value="EGS18933.1"/>
    <property type="molecule type" value="Genomic_DNA"/>
</dbReference>
<comment type="similarity">
    <text evidence="1">Belongs to the peptidase S28 family.</text>
</comment>
<reference evidence="6 7" key="1">
    <citation type="journal article" date="2011" name="Cell">
        <title>Insight into structure and assembly of the nuclear pore complex by utilizing the genome of a eukaryotic thermophile.</title>
        <authorList>
            <person name="Amlacher S."/>
            <person name="Sarges P."/>
            <person name="Flemming D."/>
            <person name="van Noort V."/>
            <person name="Kunze R."/>
            <person name="Devos D.P."/>
            <person name="Arumugam M."/>
            <person name="Bork P."/>
            <person name="Hurt E."/>
        </authorList>
    </citation>
    <scope>NUCLEOTIDE SEQUENCE [LARGE SCALE GENOMIC DNA]</scope>
    <source>
        <strain evidence="7">DSM 1495 / CBS 144.50 / IMI 039719</strain>
    </source>
</reference>
<keyword evidence="5" id="KW-0325">Glycoprotein</keyword>
<proteinExistence type="inferred from homology"/>
<evidence type="ECO:0000256" key="1">
    <source>
        <dbReference type="ARBA" id="ARBA00011079"/>
    </source>
</evidence>
<dbReference type="eggNOG" id="KOG2182">
    <property type="taxonomic scope" value="Eukaryota"/>
</dbReference>
<protein>
    <submittedName>
        <fullName evidence="6">Serine-type peptidase-like protein</fullName>
    </submittedName>
</protein>
<evidence type="ECO:0000256" key="3">
    <source>
        <dbReference type="ARBA" id="ARBA00022729"/>
    </source>
</evidence>
<dbReference type="KEGG" id="cthr:CTHT_0055460"/>
<name>G0SC07_CHATD</name>
<dbReference type="GeneID" id="18259584"/>
<keyword evidence="2" id="KW-0645">Protease</keyword>
<dbReference type="Pfam" id="PF05577">
    <property type="entry name" value="Peptidase_S28"/>
    <property type="match status" value="1"/>
</dbReference>
<dbReference type="SUPFAM" id="SSF53474">
    <property type="entry name" value="alpha/beta-Hydrolases"/>
    <property type="match status" value="1"/>
</dbReference>